<comment type="caution">
    <text evidence="1">The sequence shown here is derived from an EMBL/GenBank/DDBJ whole genome shotgun (WGS) entry which is preliminary data.</text>
</comment>
<keyword evidence="2" id="KW-1185">Reference proteome</keyword>
<reference evidence="2" key="1">
    <citation type="submission" date="2018-05" db="EMBL/GenBank/DDBJ databases">
        <authorList>
            <person name="Li X."/>
        </authorList>
    </citation>
    <scope>NUCLEOTIDE SEQUENCE [LARGE SCALE GENOMIC DNA]</scope>
    <source>
        <strain evidence="2">YIM 73061</strain>
    </source>
</reference>
<gene>
    <name evidence="1" type="ORF">DJ018_10330</name>
</gene>
<sequence>MIWIKASRRRRGYPRPSMLQTYELFLETPQGERRFEPVTCATPAEALRKARLRLEDGELAAIEVRRAGEHLFTLKA</sequence>
<dbReference type="AlphaFoldDB" id="A0A328AEG2"/>
<name>A0A328AEG2_9CAUL</name>
<organism evidence="1 2">
    <name type="scientific">Phenylobacterium deserti</name>
    <dbReference type="NCBI Taxonomy" id="1914756"/>
    <lineage>
        <taxon>Bacteria</taxon>
        <taxon>Pseudomonadati</taxon>
        <taxon>Pseudomonadota</taxon>
        <taxon>Alphaproteobacteria</taxon>
        <taxon>Caulobacterales</taxon>
        <taxon>Caulobacteraceae</taxon>
        <taxon>Phenylobacterium</taxon>
    </lineage>
</organism>
<dbReference type="EMBL" id="QFYR01000002">
    <property type="protein sequence ID" value="RAK52596.1"/>
    <property type="molecule type" value="Genomic_DNA"/>
</dbReference>
<dbReference type="RefSeq" id="WP_111514882.1">
    <property type="nucleotide sequence ID" value="NZ_QFYR01000002.1"/>
</dbReference>
<proteinExistence type="predicted"/>
<accession>A0A328AEG2</accession>
<dbReference type="Proteomes" id="UP000249725">
    <property type="component" value="Unassembled WGS sequence"/>
</dbReference>
<evidence type="ECO:0000313" key="1">
    <source>
        <dbReference type="EMBL" id="RAK52596.1"/>
    </source>
</evidence>
<protein>
    <submittedName>
        <fullName evidence="1">Uncharacterized protein</fullName>
    </submittedName>
</protein>
<evidence type="ECO:0000313" key="2">
    <source>
        <dbReference type="Proteomes" id="UP000249725"/>
    </source>
</evidence>